<protein>
    <submittedName>
        <fullName evidence="4">Putative nuclease HARBI1</fullName>
    </submittedName>
</protein>
<reference evidence="4 5" key="1">
    <citation type="submission" date="2019-08" db="EMBL/GenBank/DDBJ databases">
        <title>Whole genome of Aphis craccivora.</title>
        <authorList>
            <person name="Voronova N.V."/>
            <person name="Shulinski R.S."/>
            <person name="Bandarenka Y.V."/>
            <person name="Zhorov D.G."/>
            <person name="Warner D."/>
        </authorList>
    </citation>
    <scope>NUCLEOTIDE SEQUENCE [LARGE SCALE GENOMIC DNA]</scope>
    <source>
        <strain evidence="4">180601</strain>
        <tissue evidence="4">Whole Body</tissue>
    </source>
</reference>
<evidence type="ECO:0000256" key="2">
    <source>
        <dbReference type="ARBA" id="ARBA00022723"/>
    </source>
</evidence>
<accession>A0A6G0XZ35</accession>
<dbReference type="SUPFAM" id="SSF53098">
    <property type="entry name" value="Ribonuclease H-like"/>
    <property type="match status" value="1"/>
</dbReference>
<proteinExistence type="predicted"/>
<keyword evidence="5" id="KW-1185">Reference proteome</keyword>
<dbReference type="GO" id="GO:0046872">
    <property type="term" value="F:metal ion binding"/>
    <property type="evidence" value="ECO:0007669"/>
    <property type="project" value="UniProtKB-KW"/>
</dbReference>
<dbReference type="PANTHER" id="PTHR47501">
    <property type="entry name" value="TRANSPOSASE-RELATED"/>
    <property type="match status" value="1"/>
</dbReference>
<dbReference type="Proteomes" id="UP000478052">
    <property type="component" value="Unassembled WGS sequence"/>
</dbReference>
<dbReference type="EMBL" id="VUJU01007435">
    <property type="protein sequence ID" value="KAF0745803.1"/>
    <property type="molecule type" value="Genomic_DNA"/>
</dbReference>
<dbReference type="AlphaFoldDB" id="A0A6G0XZ35"/>
<evidence type="ECO:0000259" key="3">
    <source>
        <dbReference type="Pfam" id="PF13359"/>
    </source>
</evidence>
<comment type="cofactor">
    <cofactor evidence="1">
        <name>a divalent metal cation</name>
        <dbReference type="ChEBI" id="CHEBI:60240"/>
    </cofactor>
</comment>
<feature type="domain" description="DDE Tnp4" evidence="3">
    <location>
        <begin position="44"/>
        <end position="118"/>
    </location>
</feature>
<dbReference type="InterPro" id="IPR027806">
    <property type="entry name" value="HARBI1_dom"/>
</dbReference>
<dbReference type="Pfam" id="PF13359">
    <property type="entry name" value="DDE_Tnp_4"/>
    <property type="match status" value="1"/>
</dbReference>
<evidence type="ECO:0000313" key="5">
    <source>
        <dbReference type="Proteomes" id="UP000478052"/>
    </source>
</evidence>
<comment type="caution">
    <text evidence="4">The sequence shown here is derived from an EMBL/GenBank/DDBJ whole genome shotgun (WGS) entry which is preliminary data.</text>
</comment>
<evidence type="ECO:0000256" key="1">
    <source>
        <dbReference type="ARBA" id="ARBA00001968"/>
    </source>
</evidence>
<organism evidence="4 5">
    <name type="scientific">Aphis craccivora</name>
    <name type="common">Cowpea aphid</name>
    <dbReference type="NCBI Taxonomy" id="307492"/>
    <lineage>
        <taxon>Eukaryota</taxon>
        <taxon>Metazoa</taxon>
        <taxon>Ecdysozoa</taxon>
        <taxon>Arthropoda</taxon>
        <taxon>Hexapoda</taxon>
        <taxon>Insecta</taxon>
        <taxon>Pterygota</taxon>
        <taxon>Neoptera</taxon>
        <taxon>Paraneoptera</taxon>
        <taxon>Hemiptera</taxon>
        <taxon>Sternorrhyncha</taxon>
        <taxon>Aphidomorpha</taxon>
        <taxon>Aphidoidea</taxon>
        <taxon>Aphididae</taxon>
        <taxon>Aphidini</taxon>
        <taxon>Aphis</taxon>
        <taxon>Aphis</taxon>
    </lineage>
</organism>
<dbReference type="PANTHER" id="PTHR47501:SF5">
    <property type="entry name" value="HAT C-TERMINAL DIMERISATION DOMAIN-CONTAINING PROTEIN"/>
    <property type="match status" value="1"/>
</dbReference>
<dbReference type="InterPro" id="IPR012337">
    <property type="entry name" value="RNaseH-like_sf"/>
</dbReference>
<dbReference type="OrthoDB" id="10057873at2759"/>
<gene>
    <name evidence="4" type="ORF">FWK35_00022684</name>
</gene>
<sequence length="386" mass="43854">MGHSRFTALSQSSVSRCISDVVNALNDPRILKLFYTHTGFPGIIGCTHVAIVPPSSNLNLIENQHTEHIYVNRKCYHSINVQLICDSNLKILNVNALFPGNTHDAHIWKNSNVLPLLQDLYAKGFNNIYLLGITEDGYVDQLFKKILKQTTIIDRFGSRKNVTQKMLDQKLVNLIIDKTLPLVIVDKPSFINLVKLGLPNNMSIMCSKTLRKHLMVRFTETKEKIIIQMGNAQNVATTTDCWSHGRKRYIGVTAHWINIDTLQREHAALACSRLFGKHTYDVLAKKIHDIHKEFKIHNKVVLTTADSGSNFVKAFKVFGIDLNLNSLNELNIIVPTVEEEKEEEDIEYISIDNILDVALDVEDATGFQLPQHRKCITHTLKFSCHY</sequence>
<name>A0A6G0XZ35_APHCR</name>
<evidence type="ECO:0000313" key="4">
    <source>
        <dbReference type="EMBL" id="KAF0745803.1"/>
    </source>
</evidence>
<keyword evidence="2" id="KW-0479">Metal-binding</keyword>